<keyword evidence="6 8" id="KW-0472">Membrane</keyword>
<dbReference type="SUPFAM" id="SSF52540">
    <property type="entry name" value="P-loop containing nucleoside triphosphate hydrolases"/>
    <property type="match status" value="1"/>
</dbReference>
<sequence length="885" mass="94064">MRYVFVPGRDVVVAYGDWCDIPLERLGFAAPPPPIPQPDLVLRFAETRWVAIDRSRSGVFVDGVRVPTVDIRDGLAIALGDPQRGPRLMFRLGSPANPPGPPSGPPQRAPQPPPVRRPPMPPPPPPPPPQQQPQSSQSVAPPMQPPPVPPRQRPPTSPPPQPPLPQQPPSVAPPIPTQRETQRIQIGPTRQPTVEQRIPPAPPAPVGPPAPPPPAAPPAPLPPPVGPLAPPPPAPPPPAAPPAPLPPPVGPPPPPLPPPAAPREQTVAPGGQARGRGLIERMTDATRKLRASRPAEVTTNIRTEEPTTTYRLPLATGARTVGVNAYRLGLSTDGHEVLTDVSFTACPGTLTAVTGPSAARNSALLGILAGTRAPSTGQLTVDSHDVYGEPDSMRTRIGIVGRDETVHRRLTVERALSYTAELRLPPDTPSEHRARVVDQVLEEVELTSHRTTRIGKLSPELRRCASVAIELITRPSLLVIDEPGVGLDQEQEDHVMAVLRRQANLGCVVVVTTTTPTHLTICDQVLVLTAAGTMAFAGAPPQIEAALGTADWSEALARVSADPDGAHRAFSARQPTQGPTEPPEVAAPWPPQRTPTLTRQAWLVARRQLRLLVADPLYSLFFVALPFALAGLALLIPGDSGLGRPGPTSRNLHEAVELLAALNIAAVILGTALTIRELVGERRVFRREQAVGLSTSAYLAAKIVFFSVVAAALTAIVFAIVVAAKGQPTRGSVLLQNATAELYVSVALTAIVSAIVGLALSTLGKSLREVLPLVVPVILASALFAGGLITLVGTWGYDQISWFVPAQWGFAASASTVDLHRVDAQAADILVWTHYAGWWMFDIIVLGSFGALWAGFARYRLRPPAREIGPRPLHREQQELSDPPG</sequence>
<dbReference type="PANTHER" id="PTHR48041:SF139">
    <property type="entry name" value="PROTEIN SCARLET"/>
    <property type="match status" value="1"/>
</dbReference>
<evidence type="ECO:0000256" key="6">
    <source>
        <dbReference type="ARBA" id="ARBA00023136"/>
    </source>
</evidence>
<feature type="transmembrane region" description="Helical" evidence="8">
    <location>
        <begin position="658"/>
        <end position="679"/>
    </location>
</feature>
<feature type="transmembrane region" description="Helical" evidence="8">
    <location>
        <begin position="699"/>
        <end position="722"/>
    </location>
</feature>
<dbReference type="PROSITE" id="PS50006">
    <property type="entry name" value="FHA_DOMAIN"/>
    <property type="match status" value="1"/>
</dbReference>
<accession>A0ABY3V036</accession>
<dbReference type="Pfam" id="PF01061">
    <property type="entry name" value="ABC2_membrane"/>
    <property type="match status" value="1"/>
</dbReference>
<comment type="subcellular location">
    <subcellularLocation>
        <location evidence="1">Membrane</location>
        <topology evidence="1">Multi-pass membrane protein</topology>
    </subcellularLocation>
</comment>
<dbReference type="RefSeq" id="WP_239723332.1">
    <property type="nucleotide sequence ID" value="NZ_CP092423.2"/>
</dbReference>
<feature type="transmembrane region" description="Helical" evidence="8">
    <location>
        <begin position="836"/>
        <end position="856"/>
    </location>
</feature>
<feature type="transmembrane region" description="Helical" evidence="8">
    <location>
        <begin position="742"/>
        <end position="763"/>
    </location>
</feature>
<feature type="domain" description="FHA" evidence="9">
    <location>
        <begin position="5"/>
        <end position="66"/>
    </location>
</feature>
<dbReference type="InterPro" id="IPR008984">
    <property type="entry name" value="SMAD_FHA_dom_sf"/>
</dbReference>
<evidence type="ECO:0000256" key="3">
    <source>
        <dbReference type="ARBA" id="ARBA00022553"/>
    </source>
</evidence>
<feature type="compositionally biased region" description="Pro residues" evidence="7">
    <location>
        <begin position="142"/>
        <end position="176"/>
    </location>
</feature>
<evidence type="ECO:0000256" key="4">
    <source>
        <dbReference type="ARBA" id="ARBA00022692"/>
    </source>
</evidence>
<evidence type="ECO:0000256" key="1">
    <source>
        <dbReference type="ARBA" id="ARBA00004141"/>
    </source>
</evidence>
<feature type="compositionally biased region" description="Low complexity" evidence="7">
    <location>
        <begin position="132"/>
        <end position="141"/>
    </location>
</feature>
<feature type="transmembrane region" description="Helical" evidence="8">
    <location>
        <begin position="770"/>
        <end position="795"/>
    </location>
</feature>
<feature type="region of interest" description="Disordered" evidence="7">
    <location>
        <begin position="563"/>
        <end position="593"/>
    </location>
</feature>
<evidence type="ECO:0000259" key="9">
    <source>
        <dbReference type="PROSITE" id="PS50006"/>
    </source>
</evidence>
<protein>
    <submittedName>
        <fullName evidence="11">ATP-binding cassette domain-containing protein</fullName>
    </submittedName>
</protein>
<dbReference type="GO" id="GO:0005524">
    <property type="term" value="F:ATP binding"/>
    <property type="evidence" value="ECO:0007669"/>
    <property type="project" value="UniProtKB-KW"/>
</dbReference>
<evidence type="ECO:0000256" key="2">
    <source>
        <dbReference type="ARBA" id="ARBA00022448"/>
    </source>
</evidence>
<dbReference type="InterPro" id="IPR027417">
    <property type="entry name" value="P-loop_NTPase"/>
</dbReference>
<keyword evidence="4 8" id="KW-0812">Transmembrane</keyword>
<evidence type="ECO:0000313" key="12">
    <source>
        <dbReference type="Proteomes" id="UP001055171"/>
    </source>
</evidence>
<feature type="region of interest" description="Disordered" evidence="7">
    <location>
        <begin position="79"/>
        <end position="278"/>
    </location>
</feature>
<evidence type="ECO:0000256" key="5">
    <source>
        <dbReference type="ARBA" id="ARBA00022989"/>
    </source>
</evidence>
<keyword evidence="11" id="KW-0547">Nucleotide-binding</keyword>
<dbReference type="SUPFAM" id="SSF49879">
    <property type="entry name" value="SMAD/FHA domain"/>
    <property type="match status" value="1"/>
</dbReference>
<dbReference type="Pfam" id="PF00005">
    <property type="entry name" value="ABC_tran"/>
    <property type="match status" value="1"/>
</dbReference>
<proteinExistence type="predicted"/>
<dbReference type="InterPro" id="IPR003882">
    <property type="entry name" value="Pistil_extensin"/>
</dbReference>
<feature type="domain" description="ABC transporter" evidence="10">
    <location>
        <begin position="318"/>
        <end position="555"/>
    </location>
</feature>
<dbReference type="InterPro" id="IPR003439">
    <property type="entry name" value="ABC_transporter-like_ATP-bd"/>
</dbReference>
<dbReference type="PRINTS" id="PR01218">
    <property type="entry name" value="PSTLEXTENSIN"/>
</dbReference>
<keyword evidence="12" id="KW-1185">Reference proteome</keyword>
<dbReference type="EMBL" id="CP092423">
    <property type="protein sequence ID" value="ULP45187.1"/>
    <property type="molecule type" value="Genomic_DNA"/>
</dbReference>
<organism evidence="11 12">
    <name type="scientific">Mycobacterium lentiflavum</name>
    <dbReference type="NCBI Taxonomy" id="141349"/>
    <lineage>
        <taxon>Bacteria</taxon>
        <taxon>Bacillati</taxon>
        <taxon>Actinomycetota</taxon>
        <taxon>Actinomycetes</taxon>
        <taxon>Mycobacteriales</taxon>
        <taxon>Mycobacteriaceae</taxon>
        <taxon>Mycobacterium</taxon>
        <taxon>Mycobacterium simiae complex</taxon>
    </lineage>
</organism>
<evidence type="ECO:0000259" key="10">
    <source>
        <dbReference type="PROSITE" id="PS50893"/>
    </source>
</evidence>
<dbReference type="InterPro" id="IPR050352">
    <property type="entry name" value="ABCG_transporters"/>
</dbReference>
<keyword evidence="5 8" id="KW-1133">Transmembrane helix</keyword>
<feature type="compositionally biased region" description="Pro residues" evidence="7">
    <location>
        <begin position="96"/>
        <end position="131"/>
    </location>
</feature>
<evidence type="ECO:0000256" key="8">
    <source>
        <dbReference type="SAM" id="Phobius"/>
    </source>
</evidence>
<keyword evidence="2" id="KW-0813">Transport</keyword>
<dbReference type="PANTHER" id="PTHR48041">
    <property type="entry name" value="ABC TRANSPORTER G FAMILY MEMBER 28"/>
    <property type="match status" value="1"/>
</dbReference>
<dbReference type="PROSITE" id="PS50893">
    <property type="entry name" value="ABC_TRANSPORTER_2"/>
    <property type="match status" value="1"/>
</dbReference>
<reference evidence="11" key="1">
    <citation type="submission" date="2022-08" db="EMBL/GenBank/DDBJ databases">
        <title>Complete genome sequence of 14 non-tuberculosis mycobacteria type-strains.</title>
        <authorList>
            <person name="Igarashi Y."/>
            <person name="Osugi A."/>
            <person name="Mitarai S."/>
        </authorList>
    </citation>
    <scope>NUCLEOTIDE SEQUENCE</scope>
    <source>
        <strain evidence="11">ATCC 51985</strain>
    </source>
</reference>
<keyword evidence="3" id="KW-0597">Phosphoprotein</keyword>
<evidence type="ECO:0000313" key="11">
    <source>
        <dbReference type="EMBL" id="ULP45187.1"/>
    </source>
</evidence>
<keyword evidence="11" id="KW-0067">ATP-binding</keyword>
<name>A0ABY3V036_MYCLN</name>
<evidence type="ECO:0000256" key="7">
    <source>
        <dbReference type="SAM" id="MobiDB-lite"/>
    </source>
</evidence>
<gene>
    <name evidence="11" type="ORF">MJO58_18185</name>
</gene>
<dbReference type="InterPro" id="IPR013525">
    <property type="entry name" value="ABC2_TM"/>
</dbReference>
<feature type="compositionally biased region" description="Pro residues" evidence="7">
    <location>
        <begin position="199"/>
        <end position="261"/>
    </location>
</feature>
<dbReference type="Proteomes" id="UP001055171">
    <property type="component" value="Chromosome"/>
</dbReference>
<dbReference type="Gene3D" id="3.40.50.300">
    <property type="entry name" value="P-loop containing nucleotide triphosphate hydrolases"/>
    <property type="match status" value="1"/>
</dbReference>
<feature type="transmembrane region" description="Helical" evidence="8">
    <location>
        <begin position="617"/>
        <end position="638"/>
    </location>
</feature>
<dbReference type="InterPro" id="IPR000253">
    <property type="entry name" value="FHA_dom"/>
</dbReference>